<evidence type="ECO:0000259" key="2">
    <source>
        <dbReference type="Pfam" id="PF05232"/>
    </source>
</evidence>
<feature type="transmembrane region" description="Helical" evidence="1">
    <location>
        <begin position="77"/>
        <end position="98"/>
    </location>
</feature>
<evidence type="ECO:0000313" key="4">
    <source>
        <dbReference type="Proteomes" id="UP001243844"/>
    </source>
</evidence>
<dbReference type="NCBIfam" id="NF033664">
    <property type="entry name" value="PACE_transport"/>
    <property type="match status" value="1"/>
</dbReference>
<feature type="transmembrane region" description="Helical" evidence="1">
    <location>
        <begin position="35"/>
        <end position="57"/>
    </location>
</feature>
<dbReference type="InterPro" id="IPR007896">
    <property type="entry name" value="BTP_bacteria"/>
</dbReference>
<accession>A0AAW8JBX0</accession>
<feature type="domain" description="Chlorhexidine efflux transporter" evidence="2">
    <location>
        <begin position="3"/>
        <end position="64"/>
    </location>
</feature>
<feature type="transmembrane region" description="Helical" evidence="1">
    <location>
        <begin position="7"/>
        <end position="29"/>
    </location>
</feature>
<dbReference type="Pfam" id="PF05232">
    <property type="entry name" value="BTP"/>
    <property type="match status" value="2"/>
</dbReference>
<comment type="caution">
    <text evidence="3">The sequence shown here is derived from an EMBL/GenBank/DDBJ whole genome shotgun (WGS) entry which is preliminary data.</text>
</comment>
<keyword evidence="1" id="KW-0812">Transmembrane</keyword>
<name>A0AAW8JBX0_9GAMM</name>
<organism evidence="3 4">
    <name type="scientific">Acinetobacter rudis</name>
    <dbReference type="NCBI Taxonomy" id="632955"/>
    <lineage>
        <taxon>Bacteria</taxon>
        <taxon>Pseudomonadati</taxon>
        <taxon>Pseudomonadota</taxon>
        <taxon>Gammaproteobacteria</taxon>
        <taxon>Moraxellales</taxon>
        <taxon>Moraxellaceae</taxon>
        <taxon>Acinetobacter</taxon>
    </lineage>
</organism>
<protein>
    <submittedName>
        <fullName evidence="3">PACE efflux transporter</fullName>
    </submittedName>
</protein>
<evidence type="ECO:0000313" key="3">
    <source>
        <dbReference type="EMBL" id="MDQ8935184.1"/>
    </source>
</evidence>
<dbReference type="RefSeq" id="WP_308975247.1">
    <property type="nucleotide sequence ID" value="NZ_JAVIDL010000007.1"/>
</dbReference>
<proteinExistence type="predicted"/>
<dbReference type="EMBL" id="JAVIDL010000007">
    <property type="protein sequence ID" value="MDQ8935184.1"/>
    <property type="molecule type" value="Genomic_DNA"/>
</dbReference>
<keyword evidence="1" id="KW-1133">Transmembrane helix</keyword>
<keyword evidence="1" id="KW-0472">Membrane</keyword>
<feature type="transmembrane region" description="Helical" evidence="1">
    <location>
        <begin position="104"/>
        <end position="123"/>
    </location>
</feature>
<feature type="domain" description="Chlorhexidine efflux transporter" evidence="2">
    <location>
        <begin position="71"/>
        <end position="133"/>
    </location>
</feature>
<dbReference type="AlphaFoldDB" id="A0AAW8JBX0"/>
<reference evidence="3" key="1">
    <citation type="submission" date="2023-08" db="EMBL/GenBank/DDBJ databases">
        <title>Emergence of clinically-relevant ST2 carbapenem-resistant Acinetobacter baumannii strains in hospital sewages in Zhejiang, East of China.</title>
        <authorList>
            <person name="Kaichao C."/>
            <person name="Zhang R."/>
        </authorList>
    </citation>
    <scope>NUCLEOTIDE SEQUENCE</scope>
    <source>
        <strain evidence="3">M-RB-37</strain>
    </source>
</reference>
<dbReference type="Proteomes" id="UP001243844">
    <property type="component" value="Unassembled WGS sequence"/>
</dbReference>
<dbReference type="InterPro" id="IPR058208">
    <property type="entry name" value="PACE"/>
</dbReference>
<sequence length="139" mass="15994">MQGIKRRLVYVSTYEIFGLVISSSILAILSQSQLSHTALLSVAITTIAVLWNLIYNFIFEAWESKQISRERTFKRRLLHAVGFQLTLIIFLIPLIAWWMNISLIQAFILDAALIVIIPVYTFVFNWSFDRIFGVPLSAQ</sequence>
<gene>
    <name evidence="3" type="ORF">RFH47_05525</name>
</gene>
<evidence type="ECO:0000256" key="1">
    <source>
        <dbReference type="SAM" id="Phobius"/>
    </source>
</evidence>